<sequence>MDGLNDSRCISVANSDDAIWETLKVDLELNRANQEEQLQALKGKLLRVPLSKDKVQKPIKKRKSRRKKLLKKKAFWKALDIIKSLTSEVKRKRRCRSDVNFTVCCNPPDPDPVNNNSEDPAHGDDSAQENDLHSDCRRNVRDQVVQTEQLVVEDKLCQASLPQRAVLNTATANNGDIISPQIPVYVAPISYGVCMHSIAGSSCCASSKMPTCSASINKTVQCRHANLGYDSEGTGCNQTGNQFSLKQVCEQLVVQLCEKMKKGSSNGGHADLQEKERCSSENSSIIPDVSSVQTREIVDALLNLHPGTKDLTVNHMTLSDSSSTRTSAISCQSSATEAVKTAICPELSQKPATSSEVVPLSANSVETLVSVTPDLLKGNKGCPASGASVVSADLFDDSCDAQKQPDCNKNLESSTLKCSTQCAQGDKPKGSLFKIGQPQANRPKADDMTFSGKIKESNAKNISSNAAQAGSTPTRFSERLLSNVMKATAAEDVESSSMSHGLLEVSPTPARNSTDDFCSKVSKMLFPDSDDSNDDSLVDVGTPVRTKPTTEDDVFLTGPINSTRKVLNNLNINSDSAFKPLAPSATSESNKPKKTLPLSGGKHCKSLIPVEANFKGGNDVADKEMKVLSRVQSLELSSVSGRKAVNSPAFEELDENEMESVLVVWRQQELLHQDAEKRCAGVSKNVKRPHELPAELCNVKVIQPPRLSLSLKKTNTSPSVLDILDEEARKLEEDKDDDVSENSPKSIVQPSKKRKLCLNQNTPALQLVFEKSKESIAGSKDKSVPTEVILEHNTTAAPLQPREGKPDEKTSASESESEVPIALRLAKKKKGSKQKSDPMTIEKKSAIKVKETKSLPRKSSGNKEKNETRSTKADGASNDTDGRITNKPSPSNSNSSDTSKEYSDQIKERNNKLKKQWLSGKSNDDDVFIRPLPRPLPTTSQDTDLDEGIMASLEKIKELKDVSAIDIGKAHDMVVKIILNPWRGINAKPVTRGFVCPDYDSKSVSRALWDLRSNSIPEKVVESIMSLGWKDVHPHGFRALLSLFTLALTREVSFVIEANIGEDDTVSLYSDAENTLDQKPTPLRLVATKQIFKGECIEGLNGLLLKVPTQDKGKLRSWIFPKFGQQRDWAIFGPLAYLKRKESCANTMAVCLRGEVIAVKATRQILCGERLYVSLKELESSFLI</sequence>
<feature type="region of interest" description="Disordered" evidence="1">
    <location>
        <begin position="924"/>
        <end position="943"/>
    </location>
</feature>
<organism evidence="2 3">
    <name type="scientific">Megalurothrips usitatus</name>
    <name type="common">bean blossom thrips</name>
    <dbReference type="NCBI Taxonomy" id="439358"/>
    <lineage>
        <taxon>Eukaryota</taxon>
        <taxon>Metazoa</taxon>
        <taxon>Ecdysozoa</taxon>
        <taxon>Arthropoda</taxon>
        <taxon>Hexapoda</taxon>
        <taxon>Insecta</taxon>
        <taxon>Pterygota</taxon>
        <taxon>Neoptera</taxon>
        <taxon>Paraneoptera</taxon>
        <taxon>Thysanoptera</taxon>
        <taxon>Terebrantia</taxon>
        <taxon>Thripoidea</taxon>
        <taxon>Thripidae</taxon>
        <taxon>Megalurothrips</taxon>
    </lineage>
</organism>
<feature type="region of interest" description="Disordered" evidence="1">
    <location>
        <begin position="528"/>
        <end position="552"/>
    </location>
</feature>
<dbReference type="AlphaFoldDB" id="A0AAV7XSH3"/>
<feature type="compositionally biased region" description="Basic and acidic residues" evidence="1">
    <location>
        <begin position="861"/>
        <end position="872"/>
    </location>
</feature>
<evidence type="ECO:0000313" key="2">
    <source>
        <dbReference type="EMBL" id="KAJ1529372.1"/>
    </source>
</evidence>
<feature type="region of interest" description="Disordered" evidence="1">
    <location>
        <begin position="581"/>
        <end position="600"/>
    </location>
</feature>
<reference evidence="2" key="1">
    <citation type="submission" date="2022-12" db="EMBL/GenBank/DDBJ databases">
        <title>Chromosome-level genome assembly of the bean flower thrips Megalurothrips usitatus.</title>
        <authorList>
            <person name="Ma L."/>
            <person name="Liu Q."/>
            <person name="Li H."/>
            <person name="Cai W."/>
        </authorList>
    </citation>
    <scope>NUCLEOTIDE SEQUENCE</scope>
    <source>
        <strain evidence="2">Cailab_2022a</strain>
    </source>
</reference>
<feature type="region of interest" description="Disordered" evidence="1">
    <location>
        <begin position="774"/>
        <end position="906"/>
    </location>
</feature>
<evidence type="ECO:0000313" key="3">
    <source>
        <dbReference type="Proteomes" id="UP001075354"/>
    </source>
</evidence>
<keyword evidence="3" id="KW-1185">Reference proteome</keyword>
<name>A0AAV7XSH3_9NEOP</name>
<dbReference type="EMBL" id="JAPTSV010000003">
    <property type="protein sequence ID" value="KAJ1529372.1"/>
    <property type="molecule type" value="Genomic_DNA"/>
</dbReference>
<feature type="compositionally biased region" description="Basic and acidic residues" evidence="1">
    <location>
        <begin position="802"/>
        <end position="811"/>
    </location>
</feature>
<dbReference type="Proteomes" id="UP001075354">
    <property type="component" value="Chromosome 3"/>
</dbReference>
<gene>
    <name evidence="2" type="ORF">ONE63_006159</name>
</gene>
<protein>
    <submittedName>
        <fullName evidence="2">Uncharacterized protein</fullName>
    </submittedName>
</protein>
<proteinExistence type="predicted"/>
<feature type="compositionally biased region" description="Basic and acidic residues" evidence="1">
    <location>
        <begin position="774"/>
        <end position="784"/>
    </location>
</feature>
<feature type="region of interest" description="Disordered" evidence="1">
    <location>
        <begin position="732"/>
        <end position="754"/>
    </location>
</feature>
<feature type="compositionally biased region" description="Basic and acidic residues" evidence="1">
    <location>
        <begin position="834"/>
        <end position="854"/>
    </location>
</feature>
<feature type="region of interest" description="Disordered" evidence="1">
    <location>
        <begin position="106"/>
        <end position="131"/>
    </location>
</feature>
<evidence type="ECO:0000256" key="1">
    <source>
        <dbReference type="SAM" id="MobiDB-lite"/>
    </source>
</evidence>
<feature type="compositionally biased region" description="Low complexity" evidence="1">
    <location>
        <begin position="885"/>
        <end position="897"/>
    </location>
</feature>
<feature type="region of interest" description="Disordered" evidence="1">
    <location>
        <begin position="429"/>
        <end position="448"/>
    </location>
</feature>
<accession>A0AAV7XSH3</accession>
<feature type="compositionally biased region" description="Acidic residues" evidence="1">
    <location>
        <begin position="528"/>
        <end position="537"/>
    </location>
</feature>
<feature type="compositionally biased region" description="Basic and acidic residues" evidence="1">
    <location>
        <begin position="119"/>
        <end position="131"/>
    </location>
</feature>
<comment type="caution">
    <text evidence="2">The sequence shown here is derived from an EMBL/GenBank/DDBJ whole genome shotgun (WGS) entry which is preliminary data.</text>
</comment>